<dbReference type="AlphaFoldDB" id="A0AAQ3RVJ4"/>
<keyword evidence="2" id="KW-1185">Reference proteome</keyword>
<reference evidence="1 2" key="1">
    <citation type="journal article" date="2023" name="Life. Sci Alliance">
        <title>Evolutionary insights into 3D genome organization and epigenetic landscape of Vigna mungo.</title>
        <authorList>
            <person name="Junaid A."/>
            <person name="Singh B."/>
            <person name="Bhatia S."/>
        </authorList>
    </citation>
    <scope>NUCLEOTIDE SEQUENCE [LARGE SCALE GENOMIC DNA]</scope>
    <source>
        <strain evidence="1">Urdbean</strain>
    </source>
</reference>
<gene>
    <name evidence="1" type="ORF">V8G54_021283</name>
</gene>
<evidence type="ECO:0000313" key="1">
    <source>
        <dbReference type="EMBL" id="WVZ07937.1"/>
    </source>
</evidence>
<sequence>MNTEGLELILKYKIKEWHLQEVSNERRDTWVEELFQPLCRDGCYLVPCLCLSSYCMKPQTTWSAKRVKTNKEIKKYEEQGKARECGTLWHEARPMFHDAIDE</sequence>
<protein>
    <submittedName>
        <fullName evidence="1">Uncharacterized protein</fullName>
    </submittedName>
</protein>
<proteinExistence type="predicted"/>
<accession>A0AAQ3RVJ4</accession>
<evidence type="ECO:0000313" key="2">
    <source>
        <dbReference type="Proteomes" id="UP001374535"/>
    </source>
</evidence>
<dbReference type="EMBL" id="CP144695">
    <property type="protein sequence ID" value="WVZ07937.1"/>
    <property type="molecule type" value="Genomic_DNA"/>
</dbReference>
<dbReference type="Proteomes" id="UP001374535">
    <property type="component" value="Chromosome 6"/>
</dbReference>
<organism evidence="1 2">
    <name type="scientific">Vigna mungo</name>
    <name type="common">Black gram</name>
    <name type="synonym">Phaseolus mungo</name>
    <dbReference type="NCBI Taxonomy" id="3915"/>
    <lineage>
        <taxon>Eukaryota</taxon>
        <taxon>Viridiplantae</taxon>
        <taxon>Streptophyta</taxon>
        <taxon>Embryophyta</taxon>
        <taxon>Tracheophyta</taxon>
        <taxon>Spermatophyta</taxon>
        <taxon>Magnoliopsida</taxon>
        <taxon>eudicotyledons</taxon>
        <taxon>Gunneridae</taxon>
        <taxon>Pentapetalae</taxon>
        <taxon>rosids</taxon>
        <taxon>fabids</taxon>
        <taxon>Fabales</taxon>
        <taxon>Fabaceae</taxon>
        <taxon>Papilionoideae</taxon>
        <taxon>50 kb inversion clade</taxon>
        <taxon>NPAAA clade</taxon>
        <taxon>indigoferoid/millettioid clade</taxon>
        <taxon>Phaseoleae</taxon>
        <taxon>Vigna</taxon>
    </lineage>
</organism>
<name>A0AAQ3RVJ4_VIGMU</name>